<proteinExistence type="predicted"/>
<dbReference type="Proteomes" id="UP000035681">
    <property type="component" value="Unplaced"/>
</dbReference>
<accession>A0A0K0E8C1</accession>
<evidence type="ECO:0000256" key="1">
    <source>
        <dbReference type="ARBA" id="ARBA00022723"/>
    </source>
</evidence>
<evidence type="ECO:0000256" key="2">
    <source>
        <dbReference type="ARBA" id="ARBA00022833"/>
    </source>
</evidence>
<name>A0A0K0E8C1_STRER</name>
<dbReference type="InterPro" id="IPR001370">
    <property type="entry name" value="BIR_rpt"/>
</dbReference>
<sequence>MSDIGFDFLPYLKSFRNSDITDLLLTVNRLKTFTNWPFDDIDGAECTSLELAKAGFYMTSNDNSAPSTQCVCCLKELTWDEGDIPLEEHLRKMPHCQIAKVISEKKEIDMTVRDAVSILAMREVSIAVNDQLNNDIDMINAALKYNDDFVKKTLKKF</sequence>
<dbReference type="CDD" id="cd00022">
    <property type="entry name" value="BIR"/>
    <property type="match status" value="1"/>
</dbReference>
<dbReference type="PANTHER" id="PTHR46771">
    <property type="entry name" value="DETERIN"/>
    <property type="match status" value="1"/>
</dbReference>
<organism evidence="4">
    <name type="scientific">Strongyloides stercoralis</name>
    <name type="common">Threadworm</name>
    <dbReference type="NCBI Taxonomy" id="6248"/>
    <lineage>
        <taxon>Eukaryota</taxon>
        <taxon>Metazoa</taxon>
        <taxon>Ecdysozoa</taxon>
        <taxon>Nematoda</taxon>
        <taxon>Chromadorea</taxon>
        <taxon>Rhabditida</taxon>
        <taxon>Tylenchina</taxon>
        <taxon>Panagrolaimomorpha</taxon>
        <taxon>Strongyloidoidea</taxon>
        <taxon>Strongyloididae</taxon>
        <taxon>Strongyloides</taxon>
    </lineage>
</organism>
<dbReference type="PANTHER" id="PTHR46771:SF5">
    <property type="entry name" value="DETERIN"/>
    <property type="match status" value="1"/>
</dbReference>
<dbReference type="STRING" id="6248.A0A0K0E8C1"/>
<keyword evidence="3" id="KW-1185">Reference proteome</keyword>
<reference evidence="4" key="1">
    <citation type="submission" date="2015-08" db="UniProtKB">
        <authorList>
            <consortium name="WormBaseParasite"/>
        </authorList>
    </citation>
    <scope>IDENTIFICATION</scope>
</reference>
<dbReference type="PROSITE" id="PS50143">
    <property type="entry name" value="BIR_REPEAT_2"/>
    <property type="match status" value="1"/>
</dbReference>
<dbReference type="GO" id="GO:0046872">
    <property type="term" value="F:metal ion binding"/>
    <property type="evidence" value="ECO:0007669"/>
    <property type="project" value="UniProtKB-KW"/>
</dbReference>
<keyword evidence="2" id="KW-0862">Zinc</keyword>
<evidence type="ECO:0000313" key="4">
    <source>
        <dbReference type="WBParaSite" id="SSTP_0000575200.1"/>
    </source>
</evidence>
<dbReference type="SMART" id="SM00238">
    <property type="entry name" value="BIR"/>
    <property type="match status" value="1"/>
</dbReference>
<dbReference type="WBParaSite" id="TCONS_00003026.p1">
    <property type="protein sequence ID" value="TCONS_00003026.p1"/>
    <property type="gene ID" value="XLOC_002795"/>
</dbReference>
<dbReference type="SUPFAM" id="SSF57924">
    <property type="entry name" value="Inhibitor of apoptosis (IAP) repeat"/>
    <property type="match status" value="1"/>
</dbReference>
<dbReference type="Pfam" id="PF00653">
    <property type="entry name" value="BIR"/>
    <property type="match status" value="1"/>
</dbReference>
<dbReference type="AlphaFoldDB" id="A0A0K0E8C1"/>
<dbReference type="InterPro" id="IPR051190">
    <property type="entry name" value="Baculoviral_IAP"/>
</dbReference>
<dbReference type="WBParaSite" id="SSTP_0000575200.1">
    <property type="protein sequence ID" value="SSTP_0000575200.1"/>
    <property type="gene ID" value="SSTP_0000575200"/>
</dbReference>
<keyword evidence="1" id="KW-0479">Metal-binding</keyword>
<dbReference type="Gene3D" id="1.10.1170.10">
    <property type="entry name" value="Inhibitor Of Apoptosis Protein (2mihbC-IAP-1), Chain A"/>
    <property type="match status" value="1"/>
</dbReference>
<protein>
    <submittedName>
        <fullName evidence="4">Baculoviral IAP repeat-containing protein 2</fullName>
    </submittedName>
</protein>
<evidence type="ECO:0000313" key="3">
    <source>
        <dbReference type="Proteomes" id="UP000035681"/>
    </source>
</evidence>